<dbReference type="STRING" id="1121321.SAMN04488530_10737"/>
<reference evidence="6" key="1">
    <citation type="submission" date="2016-11" db="EMBL/GenBank/DDBJ databases">
        <authorList>
            <person name="Varghese N."/>
            <person name="Submissions S."/>
        </authorList>
    </citation>
    <scope>NUCLEOTIDE SEQUENCE [LARGE SCALE GENOMIC DNA]</scope>
    <source>
        <strain evidence="6">DSM 2635</strain>
    </source>
</reference>
<dbReference type="AlphaFoldDB" id="A0A1M5MIU5"/>
<dbReference type="RefSeq" id="WP_242948825.1">
    <property type="nucleotide sequence ID" value="NZ_BAABCH010000024.1"/>
</dbReference>
<proteinExistence type="inferred from homology"/>
<keyword evidence="4" id="KW-1133">Transmembrane helix</keyword>
<keyword evidence="6" id="KW-1185">Reference proteome</keyword>
<dbReference type="PANTHER" id="PTHR37313:SF2">
    <property type="entry name" value="UPF0749 PROTEIN YLXX"/>
    <property type="match status" value="1"/>
</dbReference>
<feature type="transmembrane region" description="Helical" evidence="4">
    <location>
        <begin position="12"/>
        <end position="28"/>
    </location>
</feature>
<dbReference type="InterPro" id="IPR010273">
    <property type="entry name" value="DUF881"/>
</dbReference>
<keyword evidence="4" id="KW-0472">Membrane</keyword>
<evidence type="ECO:0008006" key="7">
    <source>
        <dbReference type="Google" id="ProtNLM"/>
    </source>
</evidence>
<dbReference type="EMBL" id="FQWX01000007">
    <property type="protein sequence ID" value="SHG77228.1"/>
    <property type="molecule type" value="Genomic_DNA"/>
</dbReference>
<evidence type="ECO:0000256" key="4">
    <source>
        <dbReference type="SAM" id="Phobius"/>
    </source>
</evidence>
<evidence type="ECO:0000256" key="3">
    <source>
        <dbReference type="SAM" id="Coils"/>
    </source>
</evidence>
<name>A0A1M5MIU5_9FIRM</name>
<sequence length="227" mass="25388">MYRKKDNIKQRMVILGAFILGVLISSYIKSLSSKSLYISLKDKKEIETNIGIVGSRVNELKSVKQKYEKSLEKYKDALEDDDKSVESVMQEELRELKKSSGYAQVSGKGIIIKVKDSNKDLEDGETPNDLIVHDIDILRILNDLKKAGASAISINGDRVLSNTQIKCSGATITVNETTYGQPFIIRAIGNKDRLREIIDSPDSYASLLKDVYGVEVELKEDNNIVIE</sequence>
<dbReference type="Gene3D" id="3.30.70.1880">
    <property type="entry name" value="Protein of unknown function DUF881"/>
    <property type="match status" value="1"/>
</dbReference>
<comment type="similarity">
    <text evidence="1">Belongs to the UPF0749 family.</text>
</comment>
<dbReference type="GO" id="GO:0003723">
    <property type="term" value="F:RNA binding"/>
    <property type="evidence" value="ECO:0007669"/>
    <property type="project" value="UniProtKB-KW"/>
</dbReference>
<dbReference type="PROSITE" id="PS50889">
    <property type="entry name" value="S4"/>
    <property type="match status" value="1"/>
</dbReference>
<protein>
    <recommendedName>
        <fullName evidence="7">Division initiation protein</fullName>
    </recommendedName>
</protein>
<evidence type="ECO:0000313" key="5">
    <source>
        <dbReference type="EMBL" id="SHG77228.1"/>
    </source>
</evidence>
<gene>
    <name evidence="5" type="ORF">SAMN04488530_10737</name>
</gene>
<organism evidence="5 6">
    <name type="scientific">Asaccharospora irregularis DSM 2635</name>
    <dbReference type="NCBI Taxonomy" id="1121321"/>
    <lineage>
        <taxon>Bacteria</taxon>
        <taxon>Bacillati</taxon>
        <taxon>Bacillota</taxon>
        <taxon>Clostridia</taxon>
        <taxon>Peptostreptococcales</taxon>
        <taxon>Peptostreptococcaceae</taxon>
        <taxon>Asaccharospora</taxon>
    </lineage>
</organism>
<dbReference type="PANTHER" id="PTHR37313">
    <property type="entry name" value="UPF0749 PROTEIN RV1825"/>
    <property type="match status" value="1"/>
</dbReference>
<evidence type="ECO:0000313" key="6">
    <source>
        <dbReference type="Proteomes" id="UP000243255"/>
    </source>
</evidence>
<evidence type="ECO:0000256" key="2">
    <source>
        <dbReference type="PROSITE-ProRule" id="PRU00182"/>
    </source>
</evidence>
<keyword evidence="3" id="KW-0175">Coiled coil</keyword>
<dbReference type="Proteomes" id="UP000243255">
    <property type="component" value="Unassembled WGS sequence"/>
</dbReference>
<evidence type="ECO:0000256" key="1">
    <source>
        <dbReference type="ARBA" id="ARBA00009108"/>
    </source>
</evidence>
<accession>A0A1M5MIU5</accession>
<dbReference type="Pfam" id="PF05949">
    <property type="entry name" value="DUF881"/>
    <property type="match status" value="1"/>
</dbReference>
<feature type="coiled-coil region" evidence="3">
    <location>
        <begin position="57"/>
        <end position="91"/>
    </location>
</feature>
<keyword evidence="4" id="KW-0812">Transmembrane</keyword>
<keyword evidence="2" id="KW-0694">RNA-binding</keyword>